<dbReference type="AlphaFoldDB" id="T1JJ00"/>
<proteinExistence type="predicted"/>
<reference evidence="1" key="2">
    <citation type="submission" date="2015-02" db="UniProtKB">
        <authorList>
            <consortium name="EnsemblMetazoa"/>
        </authorList>
    </citation>
    <scope>IDENTIFICATION</scope>
</reference>
<protein>
    <submittedName>
        <fullName evidence="1">Uncharacterized protein</fullName>
    </submittedName>
</protein>
<dbReference type="Proteomes" id="UP000014500">
    <property type="component" value="Unassembled WGS sequence"/>
</dbReference>
<organism evidence="1 2">
    <name type="scientific">Strigamia maritima</name>
    <name type="common">European centipede</name>
    <name type="synonym">Geophilus maritimus</name>
    <dbReference type="NCBI Taxonomy" id="126957"/>
    <lineage>
        <taxon>Eukaryota</taxon>
        <taxon>Metazoa</taxon>
        <taxon>Ecdysozoa</taxon>
        <taxon>Arthropoda</taxon>
        <taxon>Myriapoda</taxon>
        <taxon>Chilopoda</taxon>
        <taxon>Pleurostigmophora</taxon>
        <taxon>Geophilomorpha</taxon>
        <taxon>Linotaeniidae</taxon>
        <taxon>Strigamia</taxon>
    </lineage>
</organism>
<evidence type="ECO:0000313" key="2">
    <source>
        <dbReference type="Proteomes" id="UP000014500"/>
    </source>
</evidence>
<sequence>MLHNDDDIMTYKPLTEFKSIKIFSKVTYVQDFESNQDPVRHKSSCKRMREKLLRKLPEKHHSMQCPKICDEMIYTDRLKMIEMKPIEPQLLRFYFDVTKLMFYFDDDVIEEIEEKGRYPSVRYGYGALAKICAFRR</sequence>
<name>T1JJ00_STRMM</name>
<evidence type="ECO:0000313" key="1">
    <source>
        <dbReference type="EnsemblMetazoa" id="SMAR013831-PA"/>
    </source>
</evidence>
<dbReference type="EnsemblMetazoa" id="SMAR013831-RA">
    <property type="protein sequence ID" value="SMAR013831-PA"/>
    <property type="gene ID" value="SMAR013831"/>
</dbReference>
<dbReference type="HOGENOM" id="CLU_1878001_0_0_1"/>
<reference evidence="2" key="1">
    <citation type="submission" date="2011-05" db="EMBL/GenBank/DDBJ databases">
        <authorList>
            <person name="Richards S.R."/>
            <person name="Qu J."/>
            <person name="Jiang H."/>
            <person name="Jhangiani S.N."/>
            <person name="Agravi P."/>
            <person name="Goodspeed R."/>
            <person name="Gross S."/>
            <person name="Mandapat C."/>
            <person name="Jackson L."/>
            <person name="Mathew T."/>
            <person name="Pu L."/>
            <person name="Thornton R."/>
            <person name="Saada N."/>
            <person name="Wilczek-Boney K.B."/>
            <person name="Lee S."/>
            <person name="Kovar C."/>
            <person name="Wu Y."/>
            <person name="Scherer S.E."/>
            <person name="Worley K.C."/>
            <person name="Muzny D.M."/>
            <person name="Gibbs R."/>
        </authorList>
    </citation>
    <scope>NUCLEOTIDE SEQUENCE</scope>
    <source>
        <strain evidence="2">Brora</strain>
    </source>
</reference>
<accession>T1JJ00</accession>
<dbReference type="PhylomeDB" id="T1JJ00"/>
<dbReference type="EMBL" id="AFFK01019360">
    <property type="status" value="NOT_ANNOTATED_CDS"/>
    <property type="molecule type" value="Genomic_DNA"/>
</dbReference>
<keyword evidence="2" id="KW-1185">Reference proteome</keyword>